<comment type="catalytic activity">
    <reaction evidence="1">
        <text>RNA(n) + a ribonucleoside 5'-triphosphate = RNA(n+1) + diphosphate</text>
        <dbReference type="Rhea" id="RHEA:21248"/>
        <dbReference type="Rhea" id="RHEA-COMP:14527"/>
        <dbReference type="Rhea" id="RHEA-COMP:17342"/>
        <dbReference type="ChEBI" id="CHEBI:33019"/>
        <dbReference type="ChEBI" id="CHEBI:61557"/>
        <dbReference type="ChEBI" id="CHEBI:140395"/>
        <dbReference type="EC" id="2.7.7.6"/>
    </reaction>
</comment>
<dbReference type="AlphaFoldDB" id="A0ABD2XXR9"/>
<dbReference type="Proteomes" id="UP001630127">
    <property type="component" value="Unassembled WGS sequence"/>
</dbReference>
<keyword evidence="4" id="KW-1185">Reference proteome</keyword>
<gene>
    <name evidence="3" type="ORF">ACH5RR_040781</name>
</gene>
<dbReference type="InterPro" id="IPR037034">
    <property type="entry name" value="RNA_pol_Rpb2_2_sf"/>
</dbReference>
<dbReference type="GO" id="GO:0003899">
    <property type="term" value="F:DNA-directed RNA polymerase activity"/>
    <property type="evidence" value="ECO:0007669"/>
    <property type="project" value="UniProtKB-EC"/>
</dbReference>
<name>A0ABD2XXR9_9GENT</name>
<protein>
    <recommendedName>
        <fullName evidence="2">RNA polymerase Rpb2 domain-containing protein</fullName>
    </recommendedName>
</protein>
<dbReference type="EMBL" id="JBJUIK010000017">
    <property type="protein sequence ID" value="KAL3498049.1"/>
    <property type="molecule type" value="Genomic_DNA"/>
</dbReference>
<evidence type="ECO:0000256" key="1">
    <source>
        <dbReference type="ARBA" id="ARBA00048552"/>
    </source>
</evidence>
<dbReference type="Pfam" id="PF04561">
    <property type="entry name" value="RNA_pol_Rpb2_2"/>
    <property type="match status" value="1"/>
</dbReference>
<evidence type="ECO:0000313" key="3">
    <source>
        <dbReference type="EMBL" id="KAL3498049.1"/>
    </source>
</evidence>
<evidence type="ECO:0000259" key="2">
    <source>
        <dbReference type="Pfam" id="PF04561"/>
    </source>
</evidence>
<organism evidence="3 4">
    <name type="scientific">Cinchona calisaya</name>
    <dbReference type="NCBI Taxonomy" id="153742"/>
    <lineage>
        <taxon>Eukaryota</taxon>
        <taxon>Viridiplantae</taxon>
        <taxon>Streptophyta</taxon>
        <taxon>Embryophyta</taxon>
        <taxon>Tracheophyta</taxon>
        <taxon>Spermatophyta</taxon>
        <taxon>Magnoliopsida</taxon>
        <taxon>eudicotyledons</taxon>
        <taxon>Gunneridae</taxon>
        <taxon>Pentapetalae</taxon>
        <taxon>asterids</taxon>
        <taxon>lamiids</taxon>
        <taxon>Gentianales</taxon>
        <taxon>Rubiaceae</taxon>
        <taxon>Cinchonoideae</taxon>
        <taxon>Cinchoneae</taxon>
        <taxon>Cinchona</taxon>
    </lineage>
</organism>
<dbReference type="SUPFAM" id="SSF64484">
    <property type="entry name" value="beta and beta-prime subunits of DNA dependent RNA-polymerase"/>
    <property type="match status" value="2"/>
</dbReference>
<sequence length="237" mass="27248">MGNSKCSGMEMREWLQYLDLIRYNLTDFVELDYNGISVYTGTLISDWGGRSELEIDRKARIWARNNTFLLPRDILAAADHLIGLKFGIGTLDDMNHLKNKCIRSIADLLQDQFGLALVHLENAVRGTICRAIRHKLIPTPQNLDIQEERVFLARYHQEFLTIAWEQMVKESSYALEDRLLRAILGIQEKLVQEALDTLLDNGIRGQPMNDGYNKVYKSFSDVIEGKEGRFRETLLGK</sequence>
<dbReference type="InterPro" id="IPR007642">
    <property type="entry name" value="RNA_pol_Rpb2_2"/>
</dbReference>
<dbReference type="Gene3D" id="3.90.1100.10">
    <property type="match status" value="1"/>
</dbReference>
<proteinExistence type="predicted"/>
<dbReference type="Gene3D" id="3.90.1110.10">
    <property type="entry name" value="RNA polymerase Rpb2, domain 2"/>
    <property type="match status" value="1"/>
</dbReference>
<feature type="domain" description="RNA polymerase Rpb2" evidence="2">
    <location>
        <begin position="65"/>
        <end position="103"/>
    </location>
</feature>
<evidence type="ECO:0000313" key="4">
    <source>
        <dbReference type="Proteomes" id="UP001630127"/>
    </source>
</evidence>
<reference evidence="3 4" key="1">
    <citation type="submission" date="2024-11" db="EMBL/GenBank/DDBJ databases">
        <title>A near-complete genome assembly of Cinchona calisaya.</title>
        <authorList>
            <person name="Lian D.C."/>
            <person name="Zhao X.W."/>
            <person name="Wei L."/>
        </authorList>
    </citation>
    <scope>NUCLEOTIDE SEQUENCE [LARGE SCALE GENOMIC DNA]</scope>
    <source>
        <tissue evidence="3">Nenye</tissue>
    </source>
</reference>
<accession>A0ABD2XXR9</accession>
<comment type="caution">
    <text evidence="3">The sequence shown here is derived from an EMBL/GenBank/DDBJ whole genome shotgun (WGS) entry which is preliminary data.</text>
</comment>